<evidence type="ECO:0000256" key="10">
    <source>
        <dbReference type="ARBA" id="ARBA00022989"/>
    </source>
</evidence>
<evidence type="ECO:0000256" key="8">
    <source>
        <dbReference type="ARBA" id="ARBA00022679"/>
    </source>
</evidence>
<comment type="pathway">
    <text evidence="3">Sphingolipid metabolism.</text>
</comment>
<evidence type="ECO:0000256" key="1">
    <source>
        <dbReference type="ARBA" id="ARBA00004141"/>
    </source>
</evidence>
<evidence type="ECO:0000256" key="9">
    <source>
        <dbReference type="ARBA" id="ARBA00022692"/>
    </source>
</evidence>
<evidence type="ECO:0000313" key="16">
    <source>
        <dbReference type="Proteomes" id="UP001285441"/>
    </source>
</evidence>
<dbReference type="Gene3D" id="3.90.550.10">
    <property type="entry name" value="Spore Coat Polysaccharide Biosynthesis Protein SpsA, Chain A"/>
    <property type="match status" value="1"/>
</dbReference>
<evidence type="ECO:0000256" key="11">
    <source>
        <dbReference type="ARBA" id="ARBA00023136"/>
    </source>
</evidence>
<sequence length="532" mass="58973">MSVILLQGAALVSLGWSVVVITIQCIGIYKLFRYNSAPLPKPVSPTLDEDEVPHITIIRPVKGVEVGLYECLASTFRQAYPKAKLTIYLCVSSTDDPAYPILRQLIADFPGFDAELLVEEDDPLLHGTRGHVNNLGPNPKIRNISRAYREAKGDVIWIVDCNIWVTTGAAGRMIDKLCGFQPGGGRTTPYKFVHQLPLVVDIESPDTEEVQSLLLANPDIPHGSAGILGRGGRLEEMFLATTHAKFYSAINTAGVAPCIIGKSNMFRKSHLERFTDPAQNPILATTEGSRGRGIDFFSSYICEDHLIGDLIFKSGLPGFKNHGLVFGEVAIQPMSGMSTAAYIARRVRWLRVRKWTVIVATLIEPGVESLLCSLHLAFALTTLPWFHNTLGIPPTRSAMAAIWTLSVSIWMLVDRWLSSKLYECQSVDVDEDTPAFARGTSRPGGIKARAFSEWLPAWLGRELLALPIWTWAVLLGTTVSWRGRRFRVRMDMSVVEIDAKPQWSQLHQVVTTSRQQPLGMMTPRSRSKGRVD</sequence>
<evidence type="ECO:0000256" key="5">
    <source>
        <dbReference type="ARBA" id="ARBA00012699"/>
    </source>
</evidence>
<organism evidence="15 16">
    <name type="scientific">Podospora didyma</name>
    <dbReference type="NCBI Taxonomy" id="330526"/>
    <lineage>
        <taxon>Eukaryota</taxon>
        <taxon>Fungi</taxon>
        <taxon>Dikarya</taxon>
        <taxon>Ascomycota</taxon>
        <taxon>Pezizomycotina</taxon>
        <taxon>Sordariomycetes</taxon>
        <taxon>Sordariomycetidae</taxon>
        <taxon>Sordariales</taxon>
        <taxon>Podosporaceae</taxon>
        <taxon>Podospora</taxon>
    </lineage>
</organism>
<dbReference type="PANTHER" id="PTHR12726">
    <property type="entry name" value="CERAMIDE GLUCOSYLTRANSFERASE"/>
    <property type="match status" value="1"/>
</dbReference>
<evidence type="ECO:0000256" key="13">
    <source>
        <dbReference type="ARBA" id="ARBA00031543"/>
    </source>
</evidence>
<name>A0AAE0NBP7_9PEZI</name>
<evidence type="ECO:0000256" key="14">
    <source>
        <dbReference type="ARBA" id="ARBA00032575"/>
    </source>
</evidence>
<dbReference type="EMBL" id="JAULSW010000006">
    <property type="protein sequence ID" value="KAK3377550.1"/>
    <property type="molecule type" value="Genomic_DNA"/>
</dbReference>
<dbReference type="AlphaFoldDB" id="A0AAE0NBP7"/>
<dbReference type="PANTHER" id="PTHR12726:SF0">
    <property type="entry name" value="CERAMIDE GLUCOSYLTRANSFERASE"/>
    <property type="match status" value="1"/>
</dbReference>
<keyword evidence="8" id="KW-0808">Transferase</keyword>
<keyword evidence="10" id="KW-1133">Transmembrane helix</keyword>
<accession>A0AAE0NBP7</accession>
<keyword evidence="11" id="KW-0472">Membrane</keyword>
<dbReference type="GO" id="GO:0008120">
    <property type="term" value="F:ceramide glucosyltransferase activity"/>
    <property type="evidence" value="ECO:0007669"/>
    <property type="project" value="UniProtKB-EC"/>
</dbReference>
<comment type="caution">
    <text evidence="15">The sequence shown here is derived from an EMBL/GenBank/DDBJ whole genome shotgun (WGS) entry which is preliminary data.</text>
</comment>
<evidence type="ECO:0000256" key="2">
    <source>
        <dbReference type="ARBA" id="ARBA00004760"/>
    </source>
</evidence>
<reference evidence="15" key="1">
    <citation type="journal article" date="2023" name="Mol. Phylogenet. Evol.">
        <title>Genome-scale phylogeny and comparative genomics of the fungal order Sordariales.</title>
        <authorList>
            <person name="Hensen N."/>
            <person name="Bonometti L."/>
            <person name="Westerberg I."/>
            <person name="Brannstrom I.O."/>
            <person name="Guillou S."/>
            <person name="Cros-Aarteil S."/>
            <person name="Calhoun S."/>
            <person name="Haridas S."/>
            <person name="Kuo A."/>
            <person name="Mondo S."/>
            <person name="Pangilinan J."/>
            <person name="Riley R."/>
            <person name="LaButti K."/>
            <person name="Andreopoulos B."/>
            <person name="Lipzen A."/>
            <person name="Chen C."/>
            <person name="Yan M."/>
            <person name="Daum C."/>
            <person name="Ng V."/>
            <person name="Clum A."/>
            <person name="Steindorff A."/>
            <person name="Ohm R.A."/>
            <person name="Martin F."/>
            <person name="Silar P."/>
            <person name="Natvig D.O."/>
            <person name="Lalanne C."/>
            <person name="Gautier V."/>
            <person name="Ament-Velasquez S.L."/>
            <person name="Kruys A."/>
            <person name="Hutchinson M.I."/>
            <person name="Powell A.J."/>
            <person name="Barry K."/>
            <person name="Miller A.N."/>
            <person name="Grigoriev I.V."/>
            <person name="Debuchy R."/>
            <person name="Gladieux P."/>
            <person name="Hiltunen Thoren M."/>
            <person name="Johannesson H."/>
        </authorList>
    </citation>
    <scope>NUCLEOTIDE SEQUENCE</scope>
    <source>
        <strain evidence="15">CBS 232.78</strain>
    </source>
</reference>
<dbReference type="SUPFAM" id="SSF53448">
    <property type="entry name" value="Nucleotide-diphospho-sugar transferases"/>
    <property type="match status" value="1"/>
</dbReference>
<keyword evidence="16" id="KW-1185">Reference proteome</keyword>
<keyword evidence="7" id="KW-0328">Glycosyltransferase</keyword>
<dbReference type="Pfam" id="PF13506">
    <property type="entry name" value="Glyco_transf_21"/>
    <property type="match status" value="1"/>
</dbReference>
<evidence type="ECO:0000256" key="3">
    <source>
        <dbReference type="ARBA" id="ARBA00004991"/>
    </source>
</evidence>
<dbReference type="Proteomes" id="UP001285441">
    <property type="component" value="Unassembled WGS sequence"/>
</dbReference>
<dbReference type="InterPro" id="IPR029044">
    <property type="entry name" value="Nucleotide-diphossugar_trans"/>
</dbReference>
<comment type="pathway">
    <text evidence="2">Lipid metabolism; sphingolipid metabolism.</text>
</comment>
<comment type="subcellular location">
    <subcellularLocation>
        <location evidence="1">Membrane</location>
        <topology evidence="1">Multi-pass membrane protein</topology>
    </subcellularLocation>
</comment>
<dbReference type="GO" id="GO:0006679">
    <property type="term" value="P:glucosylceramide biosynthetic process"/>
    <property type="evidence" value="ECO:0007669"/>
    <property type="project" value="TreeGrafter"/>
</dbReference>
<proteinExistence type="inferred from homology"/>
<reference evidence="15" key="2">
    <citation type="submission" date="2023-06" db="EMBL/GenBank/DDBJ databases">
        <authorList>
            <consortium name="Lawrence Berkeley National Laboratory"/>
            <person name="Haridas S."/>
            <person name="Hensen N."/>
            <person name="Bonometti L."/>
            <person name="Westerberg I."/>
            <person name="Brannstrom I.O."/>
            <person name="Guillou S."/>
            <person name="Cros-Aarteil S."/>
            <person name="Calhoun S."/>
            <person name="Kuo A."/>
            <person name="Mondo S."/>
            <person name="Pangilinan J."/>
            <person name="Riley R."/>
            <person name="LaButti K."/>
            <person name="Andreopoulos B."/>
            <person name="Lipzen A."/>
            <person name="Chen C."/>
            <person name="Yanf M."/>
            <person name="Daum C."/>
            <person name="Ng V."/>
            <person name="Clum A."/>
            <person name="Steindorff A."/>
            <person name="Ohm R."/>
            <person name="Martin F."/>
            <person name="Silar P."/>
            <person name="Natvig D."/>
            <person name="Lalanne C."/>
            <person name="Gautier V."/>
            <person name="Ament-velasquez S.L."/>
            <person name="Kruys A."/>
            <person name="Hutchinson M.I."/>
            <person name="Powell A.J."/>
            <person name="Barry K."/>
            <person name="Miller A.N."/>
            <person name="Grigoriev I.V."/>
            <person name="Debuchy R."/>
            <person name="Gladieux P."/>
            <person name="Thoren M.H."/>
            <person name="Johannesson H."/>
        </authorList>
    </citation>
    <scope>NUCLEOTIDE SEQUENCE</scope>
    <source>
        <strain evidence="15">CBS 232.78</strain>
    </source>
</reference>
<keyword evidence="9" id="KW-0812">Transmembrane</keyword>
<protein>
    <recommendedName>
        <fullName evidence="6">Ceramide glucosyltransferase</fullName>
        <ecNumber evidence="5">2.4.1.80</ecNumber>
    </recommendedName>
    <alternativeName>
        <fullName evidence="13">Glucosylceramide synthase</fullName>
    </alternativeName>
    <alternativeName>
        <fullName evidence="14">UDP-glucose ceramide glucosyltransferase</fullName>
    </alternativeName>
    <alternativeName>
        <fullName evidence="12">UDP-glucose:N-acylsphingosine D-glucosyltransferase</fullName>
    </alternativeName>
</protein>
<evidence type="ECO:0000256" key="6">
    <source>
        <dbReference type="ARBA" id="ARBA00019988"/>
    </source>
</evidence>
<evidence type="ECO:0000256" key="12">
    <source>
        <dbReference type="ARBA" id="ARBA00031017"/>
    </source>
</evidence>
<dbReference type="InterPro" id="IPR025993">
    <property type="entry name" value="Ceramide_glucosylTrfase"/>
</dbReference>
<gene>
    <name evidence="15" type="ORF">B0H63DRAFT_477410</name>
</gene>
<dbReference type="EC" id="2.4.1.80" evidence="5"/>
<dbReference type="GO" id="GO:0016020">
    <property type="term" value="C:membrane"/>
    <property type="evidence" value="ECO:0007669"/>
    <property type="project" value="UniProtKB-SubCell"/>
</dbReference>
<evidence type="ECO:0000256" key="7">
    <source>
        <dbReference type="ARBA" id="ARBA00022676"/>
    </source>
</evidence>
<evidence type="ECO:0000313" key="15">
    <source>
        <dbReference type="EMBL" id="KAK3377550.1"/>
    </source>
</evidence>
<evidence type="ECO:0000256" key="4">
    <source>
        <dbReference type="ARBA" id="ARBA00006739"/>
    </source>
</evidence>
<comment type="similarity">
    <text evidence="4">Belongs to the glycosyltransferase 2 family.</text>
</comment>